<dbReference type="GO" id="GO:0046872">
    <property type="term" value="F:metal ion binding"/>
    <property type="evidence" value="ECO:0007669"/>
    <property type="project" value="UniProtKB-KW"/>
</dbReference>
<evidence type="ECO:0000256" key="3">
    <source>
        <dbReference type="ARBA" id="ARBA00022723"/>
    </source>
</evidence>
<proteinExistence type="predicted"/>
<dbReference type="InterPro" id="IPR000092">
    <property type="entry name" value="Polyprenyl_synt"/>
</dbReference>
<dbReference type="PANTHER" id="PTHR11525:SF1">
    <property type="entry name" value="FARNESYL DIPHOSPHATE SYNTHASE DDB_G0268742-RELATED"/>
    <property type="match status" value="1"/>
</dbReference>
<dbReference type="Pfam" id="PF00348">
    <property type="entry name" value="polyprenyl_synt"/>
    <property type="match status" value="1"/>
</dbReference>
<reference evidence="9" key="2">
    <citation type="submission" date="2014-07" db="EMBL/GenBank/DDBJ databases">
        <authorList>
            <person name="Hull J."/>
        </authorList>
    </citation>
    <scope>NUCLEOTIDE SEQUENCE</scope>
</reference>
<dbReference type="EMBL" id="GBHO01002676">
    <property type="protein sequence ID" value="JAG40928.1"/>
    <property type="molecule type" value="Transcribed_RNA"/>
</dbReference>
<evidence type="ECO:0000256" key="1">
    <source>
        <dbReference type="ARBA" id="ARBA00001946"/>
    </source>
</evidence>
<dbReference type="InterPro" id="IPR039702">
    <property type="entry name" value="FPS1-like"/>
</dbReference>
<dbReference type="Gene3D" id="1.10.600.10">
    <property type="entry name" value="Farnesyl Diphosphate Synthase"/>
    <property type="match status" value="1"/>
</dbReference>
<accession>A0A0A9Z921</accession>
<reference evidence="9" key="1">
    <citation type="journal article" date="2014" name="PLoS ONE">
        <title>Transcriptome-Based Identification of ABC Transporters in the Western Tarnished Plant Bug Lygus hesperus.</title>
        <authorList>
            <person name="Hull J.J."/>
            <person name="Chaney K."/>
            <person name="Geib S.M."/>
            <person name="Fabrick J.A."/>
            <person name="Brent C.S."/>
            <person name="Walsh D."/>
            <person name="Lavine L.C."/>
        </authorList>
    </citation>
    <scope>NUCLEOTIDE SEQUENCE</scope>
</reference>
<evidence type="ECO:0000313" key="11">
    <source>
        <dbReference type="EMBL" id="JAQ10840.1"/>
    </source>
</evidence>
<dbReference type="GO" id="GO:0042811">
    <property type="term" value="P:pheromone biosynthetic process"/>
    <property type="evidence" value="ECO:0007669"/>
    <property type="project" value="UniProtKB-ARBA"/>
</dbReference>
<comment type="pathway">
    <text evidence="5">Pheromone biosynthesis.</text>
</comment>
<dbReference type="SUPFAM" id="SSF48576">
    <property type="entry name" value="Terpenoid synthases"/>
    <property type="match status" value="1"/>
</dbReference>
<protein>
    <submittedName>
        <fullName evidence="9">Putative farnesyl diphosphate synthase DDB_G0268742</fullName>
    </submittedName>
</protein>
<evidence type="ECO:0000313" key="6">
    <source>
        <dbReference type="EMBL" id="JAG40922.1"/>
    </source>
</evidence>
<dbReference type="EMBL" id="GBHO01002677">
    <property type="protein sequence ID" value="JAG40927.1"/>
    <property type="molecule type" value="Transcribed_RNA"/>
</dbReference>
<dbReference type="InterPro" id="IPR008949">
    <property type="entry name" value="Isoprenoid_synthase_dom_sf"/>
</dbReference>
<organism evidence="9">
    <name type="scientific">Lygus hesperus</name>
    <name type="common">Western plant bug</name>
    <dbReference type="NCBI Taxonomy" id="30085"/>
    <lineage>
        <taxon>Eukaryota</taxon>
        <taxon>Metazoa</taxon>
        <taxon>Ecdysozoa</taxon>
        <taxon>Arthropoda</taxon>
        <taxon>Hexapoda</taxon>
        <taxon>Insecta</taxon>
        <taxon>Pterygota</taxon>
        <taxon>Neoptera</taxon>
        <taxon>Paraneoptera</taxon>
        <taxon>Hemiptera</taxon>
        <taxon>Heteroptera</taxon>
        <taxon>Panheteroptera</taxon>
        <taxon>Cimicomorpha</taxon>
        <taxon>Miridae</taxon>
        <taxon>Mirini</taxon>
        <taxon>Lygus</taxon>
    </lineage>
</organism>
<keyword evidence="3" id="KW-0479">Metal-binding</keyword>
<dbReference type="EMBL" id="GDHC01007789">
    <property type="protein sequence ID" value="JAQ10840.1"/>
    <property type="molecule type" value="Transcribed_RNA"/>
</dbReference>
<dbReference type="AlphaFoldDB" id="A0A0A9Z921"/>
<evidence type="ECO:0000313" key="8">
    <source>
        <dbReference type="EMBL" id="JAG40928.1"/>
    </source>
</evidence>
<keyword evidence="2" id="KW-0808">Transferase</keyword>
<reference evidence="10" key="3">
    <citation type="journal article" date="2016" name="Gigascience">
        <title>De novo construction of an expanded transcriptome assembly for the western tarnished plant bug, Lygus hesperus.</title>
        <authorList>
            <person name="Tassone E.E."/>
            <person name="Geib S.M."/>
            <person name="Hall B."/>
            <person name="Fabrick J.A."/>
            <person name="Brent C.S."/>
            <person name="Hull J.J."/>
        </authorList>
    </citation>
    <scope>NUCLEOTIDE SEQUENCE</scope>
</reference>
<evidence type="ECO:0000313" key="10">
    <source>
        <dbReference type="EMBL" id="JAQ08410.1"/>
    </source>
</evidence>
<evidence type="ECO:0000256" key="5">
    <source>
        <dbReference type="ARBA" id="ARBA00033740"/>
    </source>
</evidence>
<dbReference type="GO" id="GO:0004161">
    <property type="term" value="F:dimethylallyltranstransferase activity"/>
    <property type="evidence" value="ECO:0007669"/>
    <property type="project" value="TreeGrafter"/>
</dbReference>
<dbReference type="PANTHER" id="PTHR11525">
    <property type="entry name" value="FARNESYL-PYROPHOSPHATE SYNTHETASE"/>
    <property type="match status" value="1"/>
</dbReference>
<keyword evidence="4" id="KW-0460">Magnesium</keyword>
<evidence type="ECO:0000256" key="2">
    <source>
        <dbReference type="ARBA" id="ARBA00022679"/>
    </source>
</evidence>
<comment type="cofactor">
    <cofactor evidence="1">
        <name>Mg(2+)</name>
        <dbReference type="ChEBI" id="CHEBI:18420"/>
    </cofactor>
</comment>
<sequence length="109" mass="12698">MQDDYLDCYGDPAITKIGTDIRECKCTWLFTQAITLASHDQIARLRRHYGTEDDTQVKLVYSELLLPQHYLRTQQQLYESIRGALQSHSSSLPTDTLTRLLDRLLNRQK</sequence>
<dbReference type="GO" id="GO:0005737">
    <property type="term" value="C:cytoplasm"/>
    <property type="evidence" value="ECO:0007669"/>
    <property type="project" value="TreeGrafter"/>
</dbReference>
<dbReference type="EMBL" id="GDHC01010219">
    <property type="protein sequence ID" value="JAQ08410.1"/>
    <property type="molecule type" value="Transcribed_RNA"/>
</dbReference>
<dbReference type="GO" id="GO:0004337">
    <property type="term" value="F:(2E,6E)-farnesyl diphosphate synthase activity"/>
    <property type="evidence" value="ECO:0007669"/>
    <property type="project" value="TreeGrafter"/>
</dbReference>
<name>A0A0A9Z921_LYGHE</name>
<evidence type="ECO:0000313" key="7">
    <source>
        <dbReference type="EMBL" id="JAG40927.1"/>
    </source>
</evidence>
<dbReference type="EMBL" id="GBHO01002682">
    <property type="protein sequence ID" value="JAG40922.1"/>
    <property type="molecule type" value="Transcribed_RNA"/>
</dbReference>
<dbReference type="EMBL" id="GBHO01002675">
    <property type="protein sequence ID" value="JAG40929.1"/>
    <property type="molecule type" value="Transcribed_RNA"/>
</dbReference>
<evidence type="ECO:0000313" key="9">
    <source>
        <dbReference type="EMBL" id="JAG40929.1"/>
    </source>
</evidence>
<evidence type="ECO:0000256" key="4">
    <source>
        <dbReference type="ARBA" id="ARBA00022842"/>
    </source>
</evidence>
<dbReference type="GO" id="GO:0045337">
    <property type="term" value="P:farnesyl diphosphate biosynthetic process"/>
    <property type="evidence" value="ECO:0007669"/>
    <property type="project" value="TreeGrafter"/>
</dbReference>
<gene>
    <name evidence="11" type="primary">DDB_G0268742_0</name>
    <name evidence="10" type="synonym">DDB_G0268742_1</name>
    <name evidence="7" type="ORF">CM83_10820</name>
    <name evidence="8" type="ORF">CM83_10824</name>
    <name evidence="9" type="ORF">CM83_10828</name>
    <name evidence="6" type="ORF">CM83_10831</name>
    <name evidence="11" type="ORF">g.19748</name>
    <name evidence="10" type="ORF">g.19752</name>
</gene>